<evidence type="ECO:0000256" key="2">
    <source>
        <dbReference type="ARBA" id="ARBA00023136"/>
    </source>
</evidence>
<evidence type="ECO:0000313" key="7">
    <source>
        <dbReference type="EMBL" id="MBB4021366.1"/>
    </source>
</evidence>
<dbReference type="PROSITE" id="PS51123">
    <property type="entry name" value="OMPA_2"/>
    <property type="match status" value="1"/>
</dbReference>
<evidence type="ECO:0000256" key="3">
    <source>
        <dbReference type="ARBA" id="ARBA00023237"/>
    </source>
</evidence>
<comment type="caution">
    <text evidence="7">The sequence shown here is derived from an EMBL/GenBank/DDBJ whole genome shotgun (WGS) entry which is preliminary data.</text>
</comment>
<dbReference type="Proteomes" id="UP000585681">
    <property type="component" value="Unassembled WGS sequence"/>
</dbReference>
<evidence type="ECO:0000313" key="8">
    <source>
        <dbReference type="Proteomes" id="UP000585681"/>
    </source>
</evidence>
<evidence type="ECO:0000256" key="5">
    <source>
        <dbReference type="SAM" id="SignalP"/>
    </source>
</evidence>
<protein>
    <submittedName>
        <fullName evidence="7">OOP family OmpA-OmpF porin</fullName>
    </submittedName>
</protein>
<reference evidence="7" key="1">
    <citation type="submission" date="2020-08" db="EMBL/GenBank/DDBJ databases">
        <title>Genomic Encyclopedia of Type Strains, Phase IV (KMG-IV): sequencing the most valuable type-strain genomes for metagenomic binning, comparative biology and taxonomic classification.</title>
        <authorList>
            <person name="Goeker M."/>
        </authorList>
    </citation>
    <scope>NUCLEOTIDE SEQUENCE [LARGE SCALE GENOMIC DNA]</scope>
    <source>
        <strain evidence="7">DSM 105040</strain>
    </source>
</reference>
<dbReference type="RefSeq" id="WP_054540275.1">
    <property type="nucleotide sequence ID" value="NZ_JACIEQ010000001.1"/>
</dbReference>
<dbReference type="EMBL" id="JACIEQ010000001">
    <property type="protein sequence ID" value="MBB4021366.1"/>
    <property type="molecule type" value="Genomic_DNA"/>
</dbReference>
<dbReference type="Pfam" id="PF00691">
    <property type="entry name" value="OmpA"/>
    <property type="match status" value="1"/>
</dbReference>
<proteinExistence type="predicted"/>
<keyword evidence="3" id="KW-0998">Cell outer membrane</keyword>
<sequence>MIRATLLSSAIALLPLAAAAQSLEFPHSAIRAVEQVDPLASYRLPVGPWKDDRIEAISAEGEVTRQAWQIRTSGMTTLQILAPLRQQLRDMGFEILFECDADACGGFDFRYATDVLPEPQMHVDLGDYRFLSARRMGAEQPEYVSLVVSRSSLKCFVQVMRVGPEQKDTATAFSVSTKTPQPEAAALPPGPDLMSTPVNTQLEAYGRAVLEDLEFSSGSSELGEGNFQSLDSLASYLLAHPEHSVVLVGHTDAIGGLEGNIALSQRRARSVVRRLVDEFGVSANRVKAQGVGYLAPLASNETAAGRTENRRVEVILTSTR</sequence>
<dbReference type="AlphaFoldDB" id="A0A840CF29"/>
<dbReference type="SUPFAM" id="SSF103088">
    <property type="entry name" value="OmpA-like"/>
    <property type="match status" value="1"/>
</dbReference>
<dbReference type="InterPro" id="IPR006665">
    <property type="entry name" value="OmpA-like"/>
</dbReference>
<dbReference type="PANTHER" id="PTHR30329:SF21">
    <property type="entry name" value="LIPOPROTEIN YIAD-RELATED"/>
    <property type="match status" value="1"/>
</dbReference>
<dbReference type="PANTHER" id="PTHR30329">
    <property type="entry name" value="STATOR ELEMENT OF FLAGELLAR MOTOR COMPLEX"/>
    <property type="match status" value="1"/>
</dbReference>
<name>A0A840CF29_9RHOB</name>
<dbReference type="CDD" id="cd07185">
    <property type="entry name" value="OmpA_C-like"/>
    <property type="match status" value="1"/>
</dbReference>
<feature type="chain" id="PRO_5032347081" evidence="5">
    <location>
        <begin position="21"/>
        <end position="320"/>
    </location>
</feature>
<dbReference type="PRINTS" id="PR01021">
    <property type="entry name" value="OMPADOMAIN"/>
</dbReference>
<dbReference type="InterPro" id="IPR006664">
    <property type="entry name" value="OMP_bac"/>
</dbReference>
<feature type="signal peptide" evidence="5">
    <location>
        <begin position="1"/>
        <end position="20"/>
    </location>
</feature>
<comment type="subcellular location">
    <subcellularLocation>
        <location evidence="1">Cell outer membrane</location>
    </subcellularLocation>
</comment>
<keyword evidence="8" id="KW-1185">Reference proteome</keyword>
<organism evidence="7 8">
    <name type="scientific">Actibacterium naphthalenivorans</name>
    <dbReference type="NCBI Taxonomy" id="1614693"/>
    <lineage>
        <taxon>Bacteria</taxon>
        <taxon>Pseudomonadati</taxon>
        <taxon>Pseudomonadota</taxon>
        <taxon>Alphaproteobacteria</taxon>
        <taxon>Rhodobacterales</taxon>
        <taxon>Roseobacteraceae</taxon>
        <taxon>Actibacterium</taxon>
    </lineage>
</organism>
<evidence type="ECO:0000259" key="6">
    <source>
        <dbReference type="PROSITE" id="PS51123"/>
    </source>
</evidence>
<dbReference type="Gene3D" id="3.30.1330.60">
    <property type="entry name" value="OmpA-like domain"/>
    <property type="match status" value="1"/>
</dbReference>
<dbReference type="GO" id="GO:0009279">
    <property type="term" value="C:cell outer membrane"/>
    <property type="evidence" value="ECO:0007669"/>
    <property type="project" value="UniProtKB-SubCell"/>
</dbReference>
<keyword evidence="5" id="KW-0732">Signal</keyword>
<accession>A0A840CF29</accession>
<evidence type="ECO:0000256" key="4">
    <source>
        <dbReference type="PROSITE-ProRule" id="PRU00473"/>
    </source>
</evidence>
<gene>
    <name evidence="7" type="ORF">GGR17_001157</name>
</gene>
<evidence type="ECO:0000256" key="1">
    <source>
        <dbReference type="ARBA" id="ARBA00004442"/>
    </source>
</evidence>
<feature type="domain" description="OmpA-like" evidence="6">
    <location>
        <begin position="202"/>
        <end position="320"/>
    </location>
</feature>
<dbReference type="InterPro" id="IPR036737">
    <property type="entry name" value="OmpA-like_sf"/>
</dbReference>
<keyword evidence="2 4" id="KW-0472">Membrane</keyword>
<dbReference type="InterPro" id="IPR050330">
    <property type="entry name" value="Bact_OuterMem_StrucFunc"/>
</dbReference>